<dbReference type="InterPro" id="IPR013325">
    <property type="entry name" value="RNA_pol_sigma_r2"/>
</dbReference>
<dbReference type="AlphaFoldDB" id="A0A1G4G959"/>
<keyword evidence="2" id="KW-1185">Reference proteome</keyword>
<dbReference type="EMBL" id="LT608328">
    <property type="protein sequence ID" value="SCM59090.1"/>
    <property type="molecule type" value="Genomic_DNA"/>
</dbReference>
<dbReference type="SUPFAM" id="SSF88946">
    <property type="entry name" value="Sigma2 domain of RNA polymerase sigma factors"/>
    <property type="match status" value="1"/>
</dbReference>
<dbReference type="Proteomes" id="UP000178485">
    <property type="component" value="Chromosome i"/>
</dbReference>
<protein>
    <submittedName>
        <fullName evidence="1">RNA polymerase sigma factor, sigma-70 family</fullName>
    </submittedName>
</protein>
<dbReference type="RefSeq" id="WP_071137424.1">
    <property type="nucleotide sequence ID" value="NZ_DUQN01000090.1"/>
</dbReference>
<organism evidence="1 2">
    <name type="scientific">Petrimonas mucosa</name>
    <dbReference type="NCBI Taxonomy" id="1642646"/>
    <lineage>
        <taxon>Bacteria</taxon>
        <taxon>Pseudomonadati</taxon>
        <taxon>Bacteroidota</taxon>
        <taxon>Bacteroidia</taxon>
        <taxon>Bacteroidales</taxon>
        <taxon>Dysgonomonadaceae</taxon>
        <taxon>Petrimonas</taxon>
    </lineage>
</organism>
<dbReference type="KEGG" id="pmuc:ING2E5A_2279"/>
<accession>A0A1G4G959</accession>
<proteinExistence type="predicted"/>
<name>A0A1G4G959_9BACT</name>
<sequence length="63" mass="7423">MMNTDLIWKKFIDEKDDLSFSIVYDTYVEVLYAYGIHLGFRDELCKDAIQDVFYNIFINVSSG</sequence>
<gene>
    <name evidence="1" type="ORF">ING2E5A_2279</name>
</gene>
<dbReference type="GO" id="GO:0006352">
    <property type="term" value="P:DNA-templated transcription initiation"/>
    <property type="evidence" value="ECO:0007669"/>
    <property type="project" value="InterPro"/>
</dbReference>
<evidence type="ECO:0000313" key="2">
    <source>
        <dbReference type="Proteomes" id="UP000178485"/>
    </source>
</evidence>
<dbReference type="GO" id="GO:0003700">
    <property type="term" value="F:DNA-binding transcription factor activity"/>
    <property type="evidence" value="ECO:0007669"/>
    <property type="project" value="InterPro"/>
</dbReference>
<dbReference type="STRING" id="1642646.ING2E5A_2279"/>
<reference evidence="1 2" key="1">
    <citation type="submission" date="2016-08" db="EMBL/GenBank/DDBJ databases">
        <authorList>
            <person name="Seilhamer J.J."/>
        </authorList>
    </citation>
    <scope>NUCLEOTIDE SEQUENCE [LARGE SCALE GENOMIC DNA]</scope>
    <source>
        <strain evidence="1">ING2-E5A</strain>
    </source>
</reference>
<evidence type="ECO:0000313" key="1">
    <source>
        <dbReference type="EMBL" id="SCM59090.1"/>
    </source>
</evidence>